<feature type="transmembrane region" description="Helical" evidence="8">
    <location>
        <begin position="21"/>
        <end position="40"/>
    </location>
</feature>
<keyword evidence="11" id="KW-1185">Reference proteome</keyword>
<feature type="transmembrane region" description="Helical" evidence="8">
    <location>
        <begin position="224"/>
        <end position="249"/>
    </location>
</feature>
<dbReference type="Proteomes" id="UP001595764">
    <property type="component" value="Unassembled WGS sequence"/>
</dbReference>
<dbReference type="Pfam" id="PF07690">
    <property type="entry name" value="MFS_1"/>
    <property type="match status" value="1"/>
</dbReference>
<evidence type="ECO:0000256" key="8">
    <source>
        <dbReference type="SAM" id="Phobius"/>
    </source>
</evidence>
<keyword evidence="4" id="KW-1003">Cell membrane</keyword>
<dbReference type="InterPro" id="IPR011701">
    <property type="entry name" value="MFS"/>
</dbReference>
<evidence type="ECO:0000259" key="9">
    <source>
        <dbReference type="PROSITE" id="PS50850"/>
    </source>
</evidence>
<evidence type="ECO:0000256" key="6">
    <source>
        <dbReference type="ARBA" id="ARBA00022989"/>
    </source>
</evidence>
<dbReference type="RefSeq" id="WP_377872348.1">
    <property type="nucleotide sequence ID" value="NZ_JBHMAY010000037.1"/>
</dbReference>
<evidence type="ECO:0000256" key="7">
    <source>
        <dbReference type="ARBA" id="ARBA00023136"/>
    </source>
</evidence>
<dbReference type="PANTHER" id="PTHR23502">
    <property type="entry name" value="MAJOR FACILITATOR SUPERFAMILY"/>
    <property type="match status" value="1"/>
</dbReference>
<dbReference type="Gene3D" id="1.20.1720.10">
    <property type="entry name" value="Multidrug resistance protein D"/>
    <property type="match status" value="1"/>
</dbReference>
<feature type="transmembrane region" description="Helical" evidence="8">
    <location>
        <begin position="116"/>
        <end position="137"/>
    </location>
</feature>
<dbReference type="PANTHER" id="PTHR23502:SF132">
    <property type="entry name" value="POLYAMINE TRANSPORTER 2-RELATED"/>
    <property type="match status" value="1"/>
</dbReference>
<dbReference type="PROSITE" id="PS50850">
    <property type="entry name" value="MFS"/>
    <property type="match status" value="1"/>
</dbReference>
<feature type="transmembrane region" description="Helical" evidence="8">
    <location>
        <begin position="320"/>
        <end position="342"/>
    </location>
</feature>
<feature type="transmembrane region" description="Helical" evidence="8">
    <location>
        <begin position="292"/>
        <end position="314"/>
    </location>
</feature>
<sequence length="411" mass="42050">MKRLQTEASLVEPVVPKNRPGALRMAVVLGLLEVFGPISMDLYLPALPQLADDLRAGQSLAQATMSVCMLGLAFGQLVVGPLSDRFGRRRPLLAGIGLFTVLSVVCAFAPSIEVLLAARFLQGLCGSAGIVLSLAVARDLAEGVELVRLLALLTTVGALAPIVAPVIGGQLAAIIGWRGIFGVLAGIGAALLIVAATALPESLPPEARHPRKGGGEFRILLKDPLFLGFLLVSTCGGAAFFTYLASISFVLQDGFSLSPQLFSACFAANAVMSVLGAQVNRAAVRRVGPVRMYVLGTTFTAAAALTMLGAVLFGAGLAALLIPLALLMLAGGTTQANGNALALANHGRRAGTAAALLGTASFAIGPIVAPLVSLGGTTPLSMSLTMTVAYGIATVLLWLAVLPRLRRSGTA</sequence>
<gene>
    <name evidence="10" type="ORF">ACFORO_29800</name>
</gene>
<protein>
    <submittedName>
        <fullName evidence="10">Multidrug effflux MFS transporter</fullName>
    </submittedName>
</protein>
<feature type="transmembrane region" description="Helical" evidence="8">
    <location>
        <begin position="354"/>
        <end position="374"/>
    </location>
</feature>
<feature type="domain" description="Major facilitator superfamily (MFS) profile" evidence="9">
    <location>
        <begin position="22"/>
        <end position="406"/>
    </location>
</feature>
<dbReference type="InterPro" id="IPR004812">
    <property type="entry name" value="Efflux_drug-R_Bcr/CmlA"/>
</dbReference>
<feature type="transmembrane region" description="Helical" evidence="8">
    <location>
        <begin position="91"/>
        <end position="110"/>
    </location>
</feature>
<proteinExistence type="inferred from homology"/>
<dbReference type="PROSITE" id="PS00216">
    <property type="entry name" value="SUGAR_TRANSPORT_1"/>
    <property type="match status" value="1"/>
</dbReference>
<comment type="similarity">
    <text evidence="2">Belongs to the major facilitator superfamily. Bcr/CmlA family.</text>
</comment>
<dbReference type="CDD" id="cd17320">
    <property type="entry name" value="MFS_MdfA_MDR_like"/>
    <property type="match status" value="1"/>
</dbReference>
<keyword evidence="6 8" id="KW-1133">Transmembrane helix</keyword>
<evidence type="ECO:0000256" key="4">
    <source>
        <dbReference type="ARBA" id="ARBA00022475"/>
    </source>
</evidence>
<dbReference type="NCBIfam" id="TIGR00710">
    <property type="entry name" value="efflux_Bcr_CflA"/>
    <property type="match status" value="1"/>
</dbReference>
<evidence type="ECO:0000313" key="10">
    <source>
        <dbReference type="EMBL" id="MFC3514396.1"/>
    </source>
</evidence>
<name>A0ABV7QM41_9PSEU</name>
<feature type="transmembrane region" description="Helical" evidence="8">
    <location>
        <begin position="380"/>
        <end position="402"/>
    </location>
</feature>
<dbReference type="EMBL" id="JBHRWI010000039">
    <property type="protein sequence ID" value="MFC3514396.1"/>
    <property type="molecule type" value="Genomic_DNA"/>
</dbReference>
<dbReference type="InterPro" id="IPR036259">
    <property type="entry name" value="MFS_trans_sf"/>
</dbReference>
<evidence type="ECO:0000256" key="2">
    <source>
        <dbReference type="ARBA" id="ARBA00006236"/>
    </source>
</evidence>
<organism evidence="10 11">
    <name type="scientific">Amycolatopsis halotolerans</name>
    <dbReference type="NCBI Taxonomy" id="330083"/>
    <lineage>
        <taxon>Bacteria</taxon>
        <taxon>Bacillati</taxon>
        <taxon>Actinomycetota</taxon>
        <taxon>Actinomycetes</taxon>
        <taxon>Pseudonocardiales</taxon>
        <taxon>Pseudonocardiaceae</taxon>
        <taxon>Amycolatopsis</taxon>
    </lineage>
</organism>
<reference evidence="11" key="1">
    <citation type="journal article" date="2019" name="Int. J. Syst. Evol. Microbiol.">
        <title>The Global Catalogue of Microorganisms (GCM) 10K type strain sequencing project: providing services to taxonomists for standard genome sequencing and annotation.</title>
        <authorList>
            <consortium name="The Broad Institute Genomics Platform"/>
            <consortium name="The Broad Institute Genome Sequencing Center for Infectious Disease"/>
            <person name="Wu L."/>
            <person name="Ma J."/>
        </authorList>
    </citation>
    <scope>NUCLEOTIDE SEQUENCE [LARGE SCALE GENOMIC DNA]</scope>
    <source>
        <strain evidence="11">CGMCC 4.7682</strain>
    </source>
</reference>
<keyword evidence="7 8" id="KW-0472">Membrane</keyword>
<accession>A0ABV7QM41</accession>
<dbReference type="InterPro" id="IPR020846">
    <property type="entry name" value="MFS_dom"/>
</dbReference>
<evidence type="ECO:0000256" key="3">
    <source>
        <dbReference type="ARBA" id="ARBA00022448"/>
    </source>
</evidence>
<evidence type="ECO:0000313" key="11">
    <source>
        <dbReference type="Proteomes" id="UP001595764"/>
    </source>
</evidence>
<feature type="transmembrane region" description="Helical" evidence="8">
    <location>
        <begin position="180"/>
        <end position="203"/>
    </location>
</feature>
<feature type="transmembrane region" description="Helical" evidence="8">
    <location>
        <begin position="60"/>
        <end position="79"/>
    </location>
</feature>
<keyword evidence="5 8" id="KW-0812">Transmembrane</keyword>
<dbReference type="SUPFAM" id="SSF103473">
    <property type="entry name" value="MFS general substrate transporter"/>
    <property type="match status" value="1"/>
</dbReference>
<comment type="caution">
    <text evidence="10">The sequence shown here is derived from an EMBL/GenBank/DDBJ whole genome shotgun (WGS) entry which is preliminary data.</text>
</comment>
<keyword evidence="3" id="KW-0813">Transport</keyword>
<feature type="transmembrane region" description="Helical" evidence="8">
    <location>
        <begin position="149"/>
        <end position="174"/>
    </location>
</feature>
<feature type="transmembrane region" description="Helical" evidence="8">
    <location>
        <begin position="261"/>
        <end position="280"/>
    </location>
</feature>
<comment type="subcellular location">
    <subcellularLocation>
        <location evidence="1">Cell membrane</location>
        <topology evidence="1">Multi-pass membrane protein</topology>
    </subcellularLocation>
</comment>
<evidence type="ECO:0000256" key="5">
    <source>
        <dbReference type="ARBA" id="ARBA00022692"/>
    </source>
</evidence>
<evidence type="ECO:0000256" key="1">
    <source>
        <dbReference type="ARBA" id="ARBA00004651"/>
    </source>
</evidence>
<dbReference type="InterPro" id="IPR005829">
    <property type="entry name" value="Sugar_transporter_CS"/>
</dbReference>